<comment type="caution">
    <text evidence="1">The sequence shown here is derived from an EMBL/GenBank/DDBJ whole genome shotgun (WGS) entry which is preliminary data.</text>
</comment>
<evidence type="ECO:0008006" key="3">
    <source>
        <dbReference type="Google" id="ProtNLM"/>
    </source>
</evidence>
<proteinExistence type="predicted"/>
<dbReference type="RefSeq" id="WP_161234405.1">
    <property type="nucleotide sequence ID" value="NZ_JAQLHP010000010.1"/>
</dbReference>
<dbReference type="EMBL" id="WWVQ01000093">
    <property type="protein sequence ID" value="MZL35376.1"/>
    <property type="molecule type" value="Genomic_DNA"/>
</dbReference>
<evidence type="ECO:0000313" key="2">
    <source>
        <dbReference type="Proteomes" id="UP000477285"/>
    </source>
</evidence>
<organism evidence="1 2">
    <name type="scientific">Blautia wexlerae</name>
    <dbReference type="NCBI Taxonomy" id="418240"/>
    <lineage>
        <taxon>Bacteria</taxon>
        <taxon>Bacillati</taxon>
        <taxon>Bacillota</taxon>
        <taxon>Clostridia</taxon>
        <taxon>Lachnospirales</taxon>
        <taxon>Lachnospiraceae</taxon>
        <taxon>Blautia</taxon>
    </lineage>
</organism>
<name>A0A6L8T786_9FIRM</name>
<dbReference type="Proteomes" id="UP000477285">
    <property type="component" value="Unassembled WGS sequence"/>
</dbReference>
<accession>A0A6L8T786</accession>
<evidence type="ECO:0000313" key="1">
    <source>
        <dbReference type="EMBL" id="MZL35376.1"/>
    </source>
</evidence>
<protein>
    <recommendedName>
        <fullName evidence="3">RloB domain-containing protein</fullName>
    </recommendedName>
</protein>
<reference evidence="1 2" key="1">
    <citation type="journal article" date="2019" name="Nat. Med.">
        <title>A library of human gut bacterial isolates paired with longitudinal multiomics data enables mechanistic microbiome research.</title>
        <authorList>
            <person name="Poyet M."/>
            <person name="Groussin M."/>
            <person name="Gibbons S.M."/>
            <person name="Avila-Pacheco J."/>
            <person name="Jiang X."/>
            <person name="Kearney S.M."/>
            <person name="Perrotta A.R."/>
            <person name="Berdy B."/>
            <person name="Zhao S."/>
            <person name="Lieberman T.D."/>
            <person name="Swanson P.K."/>
            <person name="Smith M."/>
            <person name="Roesemann S."/>
            <person name="Alexander J.E."/>
            <person name="Rich S.A."/>
            <person name="Livny J."/>
            <person name="Vlamakis H."/>
            <person name="Clish C."/>
            <person name="Bullock K."/>
            <person name="Deik A."/>
            <person name="Scott J."/>
            <person name="Pierce K.A."/>
            <person name="Xavier R.J."/>
            <person name="Alm E.J."/>
        </authorList>
    </citation>
    <scope>NUCLEOTIDE SEQUENCE [LARGE SCALE GENOMIC DNA]</scope>
    <source>
        <strain evidence="1 2">BIOML-A1</strain>
    </source>
</reference>
<gene>
    <name evidence="1" type="ORF">GT728_19900</name>
</gene>
<dbReference type="AlphaFoldDB" id="A0A6L8T786"/>
<sequence>MPRKVKSAKPLIYVFCEGESEQAYTDYLKKTFSDVAVLKRPPDTGLFEEAEAKFSKSPKYKNSIDVTDEIWFFYDVEEKDISKRILSLLNQYRL</sequence>